<dbReference type="RefSeq" id="WP_398284178.1">
    <property type="nucleotide sequence ID" value="NZ_JBITLV010000008.1"/>
</dbReference>
<evidence type="ECO:0000256" key="5">
    <source>
        <dbReference type="SAM" id="MobiDB-lite"/>
    </source>
</evidence>
<feature type="region of interest" description="Disordered" evidence="5">
    <location>
        <begin position="1"/>
        <end position="24"/>
    </location>
</feature>
<keyword evidence="4 6" id="KW-0472">Membrane</keyword>
<dbReference type="PANTHER" id="PTHR37422:SF23">
    <property type="entry name" value="TEICHURONIC ACID BIOSYNTHESIS PROTEIN TUAE"/>
    <property type="match status" value="1"/>
</dbReference>
<evidence type="ECO:0000256" key="6">
    <source>
        <dbReference type="SAM" id="Phobius"/>
    </source>
</evidence>
<name>A0ABW8AT49_9ACTN</name>
<dbReference type="Pfam" id="PF04932">
    <property type="entry name" value="Wzy_C"/>
    <property type="match status" value="1"/>
</dbReference>
<keyword evidence="9" id="KW-1185">Reference proteome</keyword>
<keyword evidence="8" id="KW-0436">Ligase</keyword>
<dbReference type="Proteomes" id="UP001612915">
    <property type="component" value="Unassembled WGS sequence"/>
</dbReference>
<organism evidence="8 9">
    <name type="scientific">Spongisporangium articulatum</name>
    <dbReference type="NCBI Taxonomy" id="3362603"/>
    <lineage>
        <taxon>Bacteria</taxon>
        <taxon>Bacillati</taxon>
        <taxon>Actinomycetota</taxon>
        <taxon>Actinomycetes</taxon>
        <taxon>Kineosporiales</taxon>
        <taxon>Kineosporiaceae</taxon>
        <taxon>Spongisporangium</taxon>
    </lineage>
</organism>
<gene>
    <name evidence="8" type="ORF">ACIB24_21110</name>
</gene>
<feature type="domain" description="O-antigen ligase-related" evidence="7">
    <location>
        <begin position="230"/>
        <end position="372"/>
    </location>
</feature>
<accession>A0ABW8AT49</accession>
<sequence>MSLTLTDRRAAPQSEPGTARRPRPLEGHSLSAYLCLAGLVTTVFAGQTQYLGWPFAPNRFLLLASVLVVFHERTRRDRPDDGLRFRVEPVAVVMAATALWVTCSAIAVGTLHDPYGFYALVDRIVFPFLFVIVGPFVFRTPQQRDLLLKCLVLLGIYLGATAFFEVIGPRSLVRPAFINRPELGIHYGRARGPFLSAEPDGLTMLTCAFAAWYAAGRLRWWWRPAALACVGLASLGCLLTLTRSIWVGFVLAFVVVAFREPRIRKWFPAVALVLVLGLLGALAHFPGLSTMVDDRANTQGSLYDRASTDAAALRMVQAHPLFGVGWVKFVDENQDYVRQADDIPIGYTKIEAHNVVLGRAAELGLPGCALWLLCVLLGPVRALRRTSANPPRGGPVNRVLGEPETGGWWMIAAATTVGWAVTVMLSPVPYPLPNLLVFMLAGIALSDRHPPVDHAQTQNFPVDHAQTQDRIHHER</sequence>
<keyword evidence="3 6" id="KW-1133">Transmembrane helix</keyword>
<evidence type="ECO:0000313" key="9">
    <source>
        <dbReference type="Proteomes" id="UP001612915"/>
    </source>
</evidence>
<feature type="transmembrane region" description="Helical" evidence="6">
    <location>
        <begin position="266"/>
        <end position="285"/>
    </location>
</feature>
<dbReference type="InterPro" id="IPR007016">
    <property type="entry name" value="O-antigen_ligase-rel_domated"/>
</dbReference>
<dbReference type="EMBL" id="JBITLV010000008">
    <property type="protein sequence ID" value="MFI7589574.1"/>
    <property type="molecule type" value="Genomic_DNA"/>
</dbReference>
<feature type="compositionally biased region" description="Basic and acidic residues" evidence="5">
    <location>
        <begin position="466"/>
        <end position="475"/>
    </location>
</feature>
<evidence type="ECO:0000256" key="4">
    <source>
        <dbReference type="ARBA" id="ARBA00023136"/>
    </source>
</evidence>
<feature type="transmembrane region" description="Helical" evidence="6">
    <location>
        <begin position="150"/>
        <end position="167"/>
    </location>
</feature>
<comment type="caution">
    <text evidence="8">The sequence shown here is derived from an EMBL/GenBank/DDBJ whole genome shotgun (WGS) entry which is preliminary data.</text>
</comment>
<feature type="transmembrane region" description="Helical" evidence="6">
    <location>
        <begin position="117"/>
        <end position="138"/>
    </location>
</feature>
<evidence type="ECO:0000256" key="3">
    <source>
        <dbReference type="ARBA" id="ARBA00022989"/>
    </source>
</evidence>
<dbReference type="InterPro" id="IPR051533">
    <property type="entry name" value="WaaL-like"/>
</dbReference>
<dbReference type="PANTHER" id="PTHR37422">
    <property type="entry name" value="TEICHURONIC ACID BIOSYNTHESIS PROTEIN TUAE"/>
    <property type="match status" value="1"/>
</dbReference>
<evidence type="ECO:0000313" key="8">
    <source>
        <dbReference type="EMBL" id="MFI7589574.1"/>
    </source>
</evidence>
<dbReference type="GO" id="GO:0016874">
    <property type="term" value="F:ligase activity"/>
    <property type="evidence" value="ECO:0007669"/>
    <property type="project" value="UniProtKB-KW"/>
</dbReference>
<feature type="transmembrane region" description="Helical" evidence="6">
    <location>
        <begin position="90"/>
        <end position="111"/>
    </location>
</feature>
<feature type="transmembrane region" description="Helical" evidence="6">
    <location>
        <begin position="53"/>
        <end position="70"/>
    </location>
</feature>
<reference evidence="8 9" key="1">
    <citation type="submission" date="2024-10" db="EMBL/GenBank/DDBJ databases">
        <title>The Natural Products Discovery Center: Release of the First 8490 Sequenced Strains for Exploring Actinobacteria Biosynthetic Diversity.</title>
        <authorList>
            <person name="Kalkreuter E."/>
            <person name="Kautsar S.A."/>
            <person name="Yang D."/>
            <person name="Bader C.D."/>
            <person name="Teijaro C.N."/>
            <person name="Fluegel L."/>
            <person name="Davis C.M."/>
            <person name="Simpson J.R."/>
            <person name="Lauterbach L."/>
            <person name="Steele A.D."/>
            <person name="Gui C."/>
            <person name="Meng S."/>
            <person name="Li G."/>
            <person name="Viehrig K."/>
            <person name="Ye F."/>
            <person name="Su P."/>
            <person name="Kiefer A.F."/>
            <person name="Nichols A."/>
            <person name="Cepeda A.J."/>
            <person name="Yan W."/>
            <person name="Fan B."/>
            <person name="Jiang Y."/>
            <person name="Adhikari A."/>
            <person name="Zheng C.-J."/>
            <person name="Schuster L."/>
            <person name="Cowan T.M."/>
            <person name="Smanski M.J."/>
            <person name="Chevrette M.G."/>
            <person name="De Carvalho L.P.S."/>
            <person name="Shen B."/>
        </authorList>
    </citation>
    <scope>NUCLEOTIDE SEQUENCE [LARGE SCALE GENOMIC DNA]</scope>
    <source>
        <strain evidence="8 9">NPDC049639</strain>
    </source>
</reference>
<evidence type="ECO:0000256" key="2">
    <source>
        <dbReference type="ARBA" id="ARBA00022692"/>
    </source>
</evidence>
<feature type="transmembrane region" description="Helical" evidence="6">
    <location>
        <begin position="408"/>
        <end position="430"/>
    </location>
</feature>
<comment type="subcellular location">
    <subcellularLocation>
        <location evidence="1">Membrane</location>
        <topology evidence="1">Multi-pass membrane protein</topology>
    </subcellularLocation>
</comment>
<proteinExistence type="predicted"/>
<feature type="compositionally biased region" description="Basic and acidic residues" evidence="5">
    <location>
        <begin position="1"/>
        <end position="10"/>
    </location>
</feature>
<evidence type="ECO:0000259" key="7">
    <source>
        <dbReference type="Pfam" id="PF04932"/>
    </source>
</evidence>
<feature type="region of interest" description="Disordered" evidence="5">
    <location>
        <begin position="454"/>
        <end position="475"/>
    </location>
</feature>
<protein>
    <submittedName>
        <fullName evidence="8">O-antigen ligase family protein</fullName>
    </submittedName>
</protein>
<feature type="transmembrane region" description="Helical" evidence="6">
    <location>
        <begin position="30"/>
        <end position="47"/>
    </location>
</feature>
<evidence type="ECO:0000256" key="1">
    <source>
        <dbReference type="ARBA" id="ARBA00004141"/>
    </source>
</evidence>
<keyword evidence="2 6" id="KW-0812">Transmembrane</keyword>
<feature type="transmembrane region" description="Helical" evidence="6">
    <location>
        <begin position="225"/>
        <end position="254"/>
    </location>
</feature>